<proteinExistence type="predicted"/>
<dbReference type="EMBL" id="CAJVPW010041643">
    <property type="protein sequence ID" value="CAG8748685.1"/>
    <property type="molecule type" value="Genomic_DNA"/>
</dbReference>
<organism evidence="1 2">
    <name type="scientific">Cetraspora pellucida</name>
    <dbReference type="NCBI Taxonomy" id="1433469"/>
    <lineage>
        <taxon>Eukaryota</taxon>
        <taxon>Fungi</taxon>
        <taxon>Fungi incertae sedis</taxon>
        <taxon>Mucoromycota</taxon>
        <taxon>Glomeromycotina</taxon>
        <taxon>Glomeromycetes</taxon>
        <taxon>Diversisporales</taxon>
        <taxon>Gigasporaceae</taxon>
        <taxon>Cetraspora</taxon>
    </lineage>
</organism>
<reference evidence="1" key="1">
    <citation type="submission" date="2021-06" db="EMBL/GenBank/DDBJ databases">
        <authorList>
            <person name="Kallberg Y."/>
            <person name="Tangrot J."/>
            <person name="Rosling A."/>
        </authorList>
    </citation>
    <scope>NUCLEOTIDE SEQUENCE</scope>
    <source>
        <strain evidence="1">28 12/20/2015</strain>
    </source>
</reference>
<sequence length="74" mass="8346">TKHKNYSLKVKRHLSKPGNNLQGPKTSKLRPSLTTSRLKPTNFGILGLVRSCFGSIELPITLFSDIRVKIDFHN</sequence>
<evidence type="ECO:0000313" key="2">
    <source>
        <dbReference type="Proteomes" id="UP000789366"/>
    </source>
</evidence>
<feature type="non-terminal residue" evidence="1">
    <location>
        <position position="74"/>
    </location>
</feature>
<name>A0ACA9QF09_9GLOM</name>
<keyword evidence="2" id="KW-1185">Reference proteome</keyword>
<evidence type="ECO:0000313" key="1">
    <source>
        <dbReference type="EMBL" id="CAG8748685.1"/>
    </source>
</evidence>
<gene>
    <name evidence="1" type="ORF">SPELUC_LOCUS14324</name>
</gene>
<accession>A0ACA9QF09</accession>
<feature type="non-terminal residue" evidence="1">
    <location>
        <position position="1"/>
    </location>
</feature>
<protein>
    <submittedName>
        <fullName evidence="1">16937_t:CDS:1</fullName>
    </submittedName>
</protein>
<dbReference type="Proteomes" id="UP000789366">
    <property type="component" value="Unassembled WGS sequence"/>
</dbReference>
<comment type="caution">
    <text evidence="1">The sequence shown here is derived from an EMBL/GenBank/DDBJ whole genome shotgun (WGS) entry which is preliminary data.</text>
</comment>